<gene>
    <name evidence="2" type="ORF">NIES21_14300</name>
</gene>
<evidence type="ECO:0000313" key="3">
    <source>
        <dbReference type="Proteomes" id="UP000218287"/>
    </source>
</evidence>
<evidence type="ECO:0000256" key="1">
    <source>
        <dbReference type="SAM" id="SignalP"/>
    </source>
</evidence>
<keyword evidence="1" id="KW-0732">Signal</keyword>
<sequence>MNKIMFTSAIMVLLVPALANAEIPKHTPQNSELLPYLLDSPDQNSTVRVRCLSRLRQAAIREYLLKPYESNSTADTVTIEIAGSCRHLRIRFEDDVSFDDYPVDNPYLDEHHTSFNDSWLTRKGSGWHWLLRHR</sequence>
<organism evidence="2 3">
    <name type="scientific">Anabaenopsis circularis NIES-21</name>
    <dbReference type="NCBI Taxonomy" id="1085406"/>
    <lineage>
        <taxon>Bacteria</taxon>
        <taxon>Bacillati</taxon>
        <taxon>Cyanobacteriota</taxon>
        <taxon>Cyanophyceae</taxon>
        <taxon>Nostocales</taxon>
        <taxon>Nodulariaceae</taxon>
        <taxon>Anabaenopsis</taxon>
    </lineage>
</organism>
<dbReference type="Proteomes" id="UP000218287">
    <property type="component" value="Chromosome"/>
</dbReference>
<name>A0A1Z4GDK8_9CYAN</name>
<dbReference type="EMBL" id="AP018174">
    <property type="protein sequence ID" value="BAY15613.1"/>
    <property type="molecule type" value="Genomic_DNA"/>
</dbReference>
<evidence type="ECO:0000313" key="2">
    <source>
        <dbReference type="EMBL" id="BAY15613.1"/>
    </source>
</evidence>
<proteinExistence type="predicted"/>
<dbReference type="OrthoDB" id="495310at2"/>
<feature type="chain" id="PRO_5013209999" evidence="1">
    <location>
        <begin position="22"/>
        <end position="134"/>
    </location>
</feature>
<protein>
    <submittedName>
        <fullName evidence="2">Uncharacterized protein</fullName>
    </submittedName>
</protein>
<keyword evidence="3" id="KW-1185">Reference proteome</keyword>
<dbReference type="AlphaFoldDB" id="A0A1Z4GDK8"/>
<reference evidence="2 3" key="1">
    <citation type="submission" date="2017-06" db="EMBL/GenBank/DDBJ databases">
        <title>Genome sequencing of cyanobaciteial culture collection at National Institute for Environmental Studies (NIES).</title>
        <authorList>
            <person name="Hirose Y."/>
            <person name="Shimura Y."/>
            <person name="Fujisawa T."/>
            <person name="Nakamura Y."/>
            <person name="Kawachi M."/>
        </authorList>
    </citation>
    <scope>NUCLEOTIDE SEQUENCE [LARGE SCALE GENOMIC DNA]</scope>
    <source>
        <strain evidence="2 3">NIES-21</strain>
    </source>
</reference>
<feature type="signal peptide" evidence="1">
    <location>
        <begin position="1"/>
        <end position="21"/>
    </location>
</feature>
<accession>A0A1Z4GDK8</accession>